<dbReference type="Proteomes" id="UP000809829">
    <property type="component" value="Unassembled WGS sequence"/>
</dbReference>
<evidence type="ECO:0000259" key="7">
    <source>
        <dbReference type="Pfam" id="PF09335"/>
    </source>
</evidence>
<comment type="caution">
    <text evidence="8">The sequence shown here is derived from an EMBL/GenBank/DDBJ whole genome shotgun (WGS) entry which is preliminary data.</text>
</comment>
<organism evidence="8 9">
    <name type="scientific">Priestia iocasae</name>
    <dbReference type="NCBI Taxonomy" id="2291674"/>
    <lineage>
        <taxon>Bacteria</taxon>
        <taxon>Bacillati</taxon>
        <taxon>Bacillota</taxon>
        <taxon>Bacilli</taxon>
        <taxon>Bacillales</taxon>
        <taxon>Bacillaceae</taxon>
        <taxon>Priestia</taxon>
    </lineage>
</organism>
<keyword evidence="4 6" id="KW-1133">Transmembrane helix</keyword>
<feature type="transmembrane region" description="Helical" evidence="6">
    <location>
        <begin position="158"/>
        <end position="177"/>
    </location>
</feature>
<keyword evidence="5 6" id="KW-0472">Membrane</keyword>
<feature type="transmembrane region" description="Helical" evidence="6">
    <location>
        <begin position="12"/>
        <end position="37"/>
    </location>
</feature>
<feature type="transmembrane region" description="Helical" evidence="6">
    <location>
        <begin position="43"/>
        <end position="70"/>
    </location>
</feature>
<feature type="domain" description="VTT" evidence="7">
    <location>
        <begin position="33"/>
        <end position="151"/>
    </location>
</feature>
<keyword evidence="9" id="KW-1185">Reference proteome</keyword>
<accession>A0ABS2QVZ2</accession>
<proteinExistence type="inferred from homology"/>
<evidence type="ECO:0000256" key="5">
    <source>
        <dbReference type="ARBA" id="ARBA00023136"/>
    </source>
</evidence>
<comment type="caution">
    <text evidence="6">Lacks conserved residue(s) required for the propagation of feature annotation.</text>
</comment>
<dbReference type="PANTHER" id="PTHR12677">
    <property type="entry name" value="GOLGI APPARATUS MEMBRANE PROTEIN TVP38-RELATED"/>
    <property type="match status" value="1"/>
</dbReference>
<keyword evidence="3 6" id="KW-0812">Transmembrane</keyword>
<dbReference type="EMBL" id="JAFBFC010000003">
    <property type="protein sequence ID" value="MBM7703162.1"/>
    <property type="molecule type" value="Genomic_DNA"/>
</dbReference>
<evidence type="ECO:0000256" key="2">
    <source>
        <dbReference type="ARBA" id="ARBA00022475"/>
    </source>
</evidence>
<dbReference type="RefSeq" id="WP_205186711.1">
    <property type="nucleotide sequence ID" value="NZ_JAFBFC010000003.1"/>
</dbReference>
<evidence type="ECO:0000256" key="1">
    <source>
        <dbReference type="ARBA" id="ARBA00004651"/>
    </source>
</evidence>
<keyword evidence="2 6" id="KW-1003">Cell membrane</keyword>
<gene>
    <name evidence="8" type="ORF">JOC83_002009</name>
</gene>
<evidence type="ECO:0000256" key="3">
    <source>
        <dbReference type="ARBA" id="ARBA00022692"/>
    </source>
</evidence>
<name>A0ABS2QVZ2_9BACI</name>
<evidence type="ECO:0000256" key="6">
    <source>
        <dbReference type="RuleBase" id="RU366058"/>
    </source>
</evidence>
<dbReference type="InterPro" id="IPR032816">
    <property type="entry name" value="VTT_dom"/>
</dbReference>
<protein>
    <recommendedName>
        <fullName evidence="6">TVP38/TMEM64 family membrane protein</fullName>
    </recommendedName>
</protein>
<comment type="similarity">
    <text evidence="6">Belongs to the TVP38/TMEM64 family.</text>
</comment>
<evidence type="ECO:0000313" key="8">
    <source>
        <dbReference type="EMBL" id="MBM7703162.1"/>
    </source>
</evidence>
<sequence>MQQIVIEWFQQYQEVAFVISILVNVIISIVAVIPSAFLTAANVYMYGFTGGMILSFIGESLGVLVAFWLYRKGVLKWLSTREKEPKWMNRLQQVSGKEAFQLIVLLRLLPFVPSGAVTAIASVSSVSMGLFFTASTLGKAPAVLLEVYAVQEVMNNSMIGKGMITIVAIIFLGHYVYKKKTRKV</sequence>
<evidence type="ECO:0000313" key="9">
    <source>
        <dbReference type="Proteomes" id="UP000809829"/>
    </source>
</evidence>
<dbReference type="PANTHER" id="PTHR12677:SF55">
    <property type="entry name" value="UNDECAPRENYL PHOSPHATE TRANSPORTER SAOUHSC_00901-RELATED"/>
    <property type="match status" value="1"/>
</dbReference>
<comment type="subcellular location">
    <subcellularLocation>
        <location evidence="1 6">Cell membrane</location>
        <topology evidence="1 6">Multi-pass membrane protein</topology>
    </subcellularLocation>
</comment>
<dbReference type="InterPro" id="IPR015414">
    <property type="entry name" value="TMEM64"/>
</dbReference>
<dbReference type="Pfam" id="PF09335">
    <property type="entry name" value="VTT_dom"/>
    <property type="match status" value="1"/>
</dbReference>
<reference evidence="8 9" key="1">
    <citation type="submission" date="2021-01" db="EMBL/GenBank/DDBJ databases">
        <title>Genomic Encyclopedia of Type Strains, Phase IV (KMG-IV): sequencing the most valuable type-strain genomes for metagenomic binning, comparative biology and taxonomic classification.</title>
        <authorList>
            <person name="Goeker M."/>
        </authorList>
    </citation>
    <scope>NUCLEOTIDE SEQUENCE [LARGE SCALE GENOMIC DNA]</scope>
    <source>
        <strain evidence="8 9">DSM 104297</strain>
    </source>
</reference>
<evidence type="ECO:0000256" key="4">
    <source>
        <dbReference type="ARBA" id="ARBA00022989"/>
    </source>
</evidence>